<dbReference type="InterPro" id="IPR050898">
    <property type="entry name" value="Plant_acyltransferase"/>
</dbReference>
<dbReference type="EMBL" id="JADFTS010000004">
    <property type="protein sequence ID" value="KAF9609964.1"/>
    <property type="molecule type" value="Genomic_DNA"/>
</dbReference>
<dbReference type="PANTHER" id="PTHR31147">
    <property type="entry name" value="ACYL TRANSFERASE 4"/>
    <property type="match status" value="1"/>
</dbReference>
<comment type="caution">
    <text evidence="2">The sequence shown here is derived from an EMBL/GenBank/DDBJ whole genome shotgun (WGS) entry which is preliminary data.</text>
</comment>
<accession>A0A835I3Q0</accession>
<reference evidence="2 3" key="1">
    <citation type="submission" date="2020-10" db="EMBL/GenBank/DDBJ databases">
        <title>The Coptis chinensis genome and diversification of protoberbering-type alkaloids.</title>
        <authorList>
            <person name="Wang B."/>
            <person name="Shu S."/>
            <person name="Song C."/>
            <person name="Liu Y."/>
        </authorList>
    </citation>
    <scope>NUCLEOTIDE SEQUENCE [LARGE SCALE GENOMIC DNA]</scope>
    <source>
        <strain evidence="2">HL-2020</strain>
        <tissue evidence="2">Leaf</tissue>
    </source>
</reference>
<comment type="similarity">
    <text evidence="1">Belongs to the plant acyltransferase family.</text>
</comment>
<evidence type="ECO:0000313" key="2">
    <source>
        <dbReference type="EMBL" id="KAF9609964.1"/>
    </source>
</evidence>
<dbReference type="PANTHER" id="PTHR31147:SF33">
    <property type="entry name" value="N-HYDROXYCINNAMOYL_BENZOYLTRANSFERASE, PUTATIVE-RELATED"/>
    <property type="match status" value="1"/>
</dbReference>
<keyword evidence="3" id="KW-1185">Reference proteome</keyword>
<evidence type="ECO:0000313" key="3">
    <source>
        <dbReference type="Proteomes" id="UP000631114"/>
    </source>
</evidence>
<proteinExistence type="inferred from homology"/>
<dbReference type="Pfam" id="PF02458">
    <property type="entry name" value="Transferase"/>
    <property type="match status" value="1"/>
</dbReference>
<dbReference type="InterPro" id="IPR023213">
    <property type="entry name" value="CAT-like_dom_sf"/>
</dbReference>
<name>A0A835I3Q0_9MAGN</name>
<sequence>MEVEIKETILVSPSHPPFDQEHTLTLSHIDNDRNVQVNFRYVRAYANTTTHANSANPVHVITECLSKALFHYYPFAGTLRHRTNDSRLELFCTIGQGAPLIHATTNRTLDSVSYLDNPADPFLEQLVPDPNSVDALLHPFVLQVTVFACGGFSLGASIYHSICDGLGSTQFFNVMAEFARGATQPLVEAVWNRASLLGPRDPPRVEVPFHEFLRLDKEFSAYSKPSEHVVRECLHVSDESVELFKAILYEKSGSRFTTFEALGAFIWRARVRAAEIPEDHKVKFAYSMNIRKLLKPSLPIGYWGNGCVTMYVQLSAKELVGQPLWTTAELIKKSKRNCTEEYVRSFIDFQELYYEEGITAGKEVSGFTDWRHLGHSTVDFGWGGPVTVLPLSRNLLGSSEICFFLPYSSINEIKKDGFKVLVSLPKTALPAFKVDMENFGNKEEKIF</sequence>
<dbReference type="AlphaFoldDB" id="A0A835I3Q0"/>
<gene>
    <name evidence="2" type="ORF">IFM89_019520</name>
</gene>
<organism evidence="2 3">
    <name type="scientific">Coptis chinensis</name>
    <dbReference type="NCBI Taxonomy" id="261450"/>
    <lineage>
        <taxon>Eukaryota</taxon>
        <taxon>Viridiplantae</taxon>
        <taxon>Streptophyta</taxon>
        <taxon>Embryophyta</taxon>
        <taxon>Tracheophyta</taxon>
        <taxon>Spermatophyta</taxon>
        <taxon>Magnoliopsida</taxon>
        <taxon>Ranunculales</taxon>
        <taxon>Ranunculaceae</taxon>
        <taxon>Coptidoideae</taxon>
        <taxon>Coptis</taxon>
    </lineage>
</organism>
<dbReference type="OrthoDB" id="671439at2759"/>
<protein>
    <submittedName>
        <fullName evidence="2">Uncharacterized protein</fullName>
    </submittedName>
</protein>
<dbReference type="Gene3D" id="3.30.559.10">
    <property type="entry name" value="Chloramphenicol acetyltransferase-like domain"/>
    <property type="match status" value="2"/>
</dbReference>
<dbReference type="Proteomes" id="UP000631114">
    <property type="component" value="Unassembled WGS sequence"/>
</dbReference>
<evidence type="ECO:0000256" key="1">
    <source>
        <dbReference type="ARBA" id="ARBA00009861"/>
    </source>
</evidence>